<evidence type="ECO:0000313" key="3">
    <source>
        <dbReference type="Proteomes" id="UP000308197"/>
    </source>
</evidence>
<dbReference type="EMBL" id="ML211212">
    <property type="protein sequence ID" value="TFK86184.1"/>
    <property type="molecule type" value="Genomic_DNA"/>
</dbReference>
<name>A0A5C3P950_9APHY</name>
<feature type="compositionally biased region" description="Polar residues" evidence="1">
    <location>
        <begin position="223"/>
        <end position="251"/>
    </location>
</feature>
<feature type="compositionally biased region" description="Low complexity" evidence="1">
    <location>
        <begin position="188"/>
        <end position="202"/>
    </location>
</feature>
<organism evidence="2 3">
    <name type="scientific">Polyporus arcularius HHB13444</name>
    <dbReference type="NCBI Taxonomy" id="1314778"/>
    <lineage>
        <taxon>Eukaryota</taxon>
        <taxon>Fungi</taxon>
        <taxon>Dikarya</taxon>
        <taxon>Basidiomycota</taxon>
        <taxon>Agaricomycotina</taxon>
        <taxon>Agaricomycetes</taxon>
        <taxon>Polyporales</taxon>
        <taxon>Polyporaceae</taxon>
        <taxon>Polyporus</taxon>
    </lineage>
</organism>
<keyword evidence="3" id="KW-1185">Reference proteome</keyword>
<gene>
    <name evidence="2" type="ORF">K466DRAFT_162361</name>
</gene>
<protein>
    <submittedName>
        <fullName evidence="2">Uncharacterized protein</fullName>
    </submittedName>
</protein>
<sequence>MIRALSFRFNIATRAASHALPGLMPIHATIARHAIQYGTVNCLLPRRRRADAIPPDSCALAIQEPARTRKQSEHTTGIATAHTYCLNDRGAGASQGEPSSATDRLACVYSSSTIARMVMLRVSGREYVGPIYMLKRRTHTPIAIKDRAGTALACELVCLLTTGGRSLRISMWPDPHAGSCSMSPWHQLPPLTSPGPSLSRTPADPPLPPATTQSLCSDDRHSCQVTSLRRSPASSPTLRSLSTPFRSAHTT</sequence>
<feature type="region of interest" description="Disordered" evidence="1">
    <location>
        <begin position="183"/>
        <end position="251"/>
    </location>
</feature>
<proteinExistence type="predicted"/>
<accession>A0A5C3P950</accession>
<dbReference type="Proteomes" id="UP000308197">
    <property type="component" value="Unassembled WGS sequence"/>
</dbReference>
<dbReference type="AlphaFoldDB" id="A0A5C3P950"/>
<dbReference type="InParanoid" id="A0A5C3P950"/>
<evidence type="ECO:0000313" key="2">
    <source>
        <dbReference type="EMBL" id="TFK86184.1"/>
    </source>
</evidence>
<reference evidence="2 3" key="1">
    <citation type="journal article" date="2019" name="Nat. Ecol. Evol.">
        <title>Megaphylogeny resolves global patterns of mushroom evolution.</title>
        <authorList>
            <person name="Varga T."/>
            <person name="Krizsan K."/>
            <person name="Foldi C."/>
            <person name="Dima B."/>
            <person name="Sanchez-Garcia M."/>
            <person name="Sanchez-Ramirez S."/>
            <person name="Szollosi G.J."/>
            <person name="Szarkandi J.G."/>
            <person name="Papp V."/>
            <person name="Albert L."/>
            <person name="Andreopoulos W."/>
            <person name="Angelini C."/>
            <person name="Antonin V."/>
            <person name="Barry K.W."/>
            <person name="Bougher N.L."/>
            <person name="Buchanan P."/>
            <person name="Buyck B."/>
            <person name="Bense V."/>
            <person name="Catcheside P."/>
            <person name="Chovatia M."/>
            <person name="Cooper J."/>
            <person name="Damon W."/>
            <person name="Desjardin D."/>
            <person name="Finy P."/>
            <person name="Geml J."/>
            <person name="Haridas S."/>
            <person name="Hughes K."/>
            <person name="Justo A."/>
            <person name="Karasinski D."/>
            <person name="Kautmanova I."/>
            <person name="Kiss B."/>
            <person name="Kocsube S."/>
            <person name="Kotiranta H."/>
            <person name="LaButti K.M."/>
            <person name="Lechner B.E."/>
            <person name="Liimatainen K."/>
            <person name="Lipzen A."/>
            <person name="Lukacs Z."/>
            <person name="Mihaltcheva S."/>
            <person name="Morgado L.N."/>
            <person name="Niskanen T."/>
            <person name="Noordeloos M.E."/>
            <person name="Ohm R.A."/>
            <person name="Ortiz-Santana B."/>
            <person name="Ovrebo C."/>
            <person name="Racz N."/>
            <person name="Riley R."/>
            <person name="Savchenko A."/>
            <person name="Shiryaev A."/>
            <person name="Soop K."/>
            <person name="Spirin V."/>
            <person name="Szebenyi C."/>
            <person name="Tomsovsky M."/>
            <person name="Tulloss R.E."/>
            <person name="Uehling J."/>
            <person name="Grigoriev I.V."/>
            <person name="Vagvolgyi C."/>
            <person name="Papp T."/>
            <person name="Martin F.M."/>
            <person name="Miettinen O."/>
            <person name="Hibbett D.S."/>
            <person name="Nagy L.G."/>
        </authorList>
    </citation>
    <scope>NUCLEOTIDE SEQUENCE [LARGE SCALE GENOMIC DNA]</scope>
    <source>
        <strain evidence="2 3">HHB13444</strain>
    </source>
</reference>
<evidence type="ECO:0000256" key="1">
    <source>
        <dbReference type="SAM" id="MobiDB-lite"/>
    </source>
</evidence>